<proteinExistence type="predicted"/>
<keyword evidence="2" id="KW-0472">Membrane</keyword>
<dbReference type="AlphaFoldDB" id="A0A9J6EZ39"/>
<feature type="region of interest" description="Disordered" evidence="1">
    <location>
        <begin position="109"/>
        <end position="232"/>
    </location>
</feature>
<dbReference type="EMBL" id="JABSTU010000001">
    <property type="protein sequence ID" value="KAH8039256.1"/>
    <property type="molecule type" value="Genomic_DNA"/>
</dbReference>
<feature type="transmembrane region" description="Helical" evidence="2">
    <location>
        <begin position="298"/>
        <end position="317"/>
    </location>
</feature>
<feature type="compositionally biased region" description="Low complexity" evidence="1">
    <location>
        <begin position="135"/>
        <end position="176"/>
    </location>
</feature>
<keyword evidence="2" id="KW-0812">Transmembrane</keyword>
<evidence type="ECO:0000256" key="1">
    <source>
        <dbReference type="SAM" id="MobiDB-lite"/>
    </source>
</evidence>
<organism evidence="3 4">
    <name type="scientific">Rhipicephalus microplus</name>
    <name type="common">Cattle tick</name>
    <name type="synonym">Boophilus microplus</name>
    <dbReference type="NCBI Taxonomy" id="6941"/>
    <lineage>
        <taxon>Eukaryota</taxon>
        <taxon>Metazoa</taxon>
        <taxon>Ecdysozoa</taxon>
        <taxon>Arthropoda</taxon>
        <taxon>Chelicerata</taxon>
        <taxon>Arachnida</taxon>
        <taxon>Acari</taxon>
        <taxon>Parasitiformes</taxon>
        <taxon>Ixodida</taxon>
        <taxon>Ixodoidea</taxon>
        <taxon>Ixodidae</taxon>
        <taxon>Rhipicephalinae</taxon>
        <taxon>Rhipicephalus</taxon>
        <taxon>Boophilus</taxon>
    </lineage>
</organism>
<reference evidence="3" key="1">
    <citation type="journal article" date="2020" name="Cell">
        <title>Large-Scale Comparative Analyses of Tick Genomes Elucidate Their Genetic Diversity and Vector Capacities.</title>
        <authorList>
            <consortium name="Tick Genome and Microbiome Consortium (TIGMIC)"/>
            <person name="Jia N."/>
            <person name="Wang J."/>
            <person name="Shi W."/>
            <person name="Du L."/>
            <person name="Sun Y."/>
            <person name="Zhan W."/>
            <person name="Jiang J.F."/>
            <person name="Wang Q."/>
            <person name="Zhang B."/>
            <person name="Ji P."/>
            <person name="Bell-Sakyi L."/>
            <person name="Cui X.M."/>
            <person name="Yuan T.T."/>
            <person name="Jiang B.G."/>
            <person name="Yang W.F."/>
            <person name="Lam T.T."/>
            <person name="Chang Q.C."/>
            <person name="Ding S.J."/>
            <person name="Wang X.J."/>
            <person name="Zhu J.G."/>
            <person name="Ruan X.D."/>
            <person name="Zhao L."/>
            <person name="Wei J.T."/>
            <person name="Ye R.Z."/>
            <person name="Que T.C."/>
            <person name="Du C.H."/>
            <person name="Zhou Y.H."/>
            <person name="Cheng J.X."/>
            <person name="Dai P.F."/>
            <person name="Guo W.B."/>
            <person name="Han X.H."/>
            <person name="Huang E.J."/>
            <person name="Li L.F."/>
            <person name="Wei W."/>
            <person name="Gao Y.C."/>
            <person name="Liu J.Z."/>
            <person name="Shao H.Z."/>
            <person name="Wang X."/>
            <person name="Wang C.C."/>
            <person name="Yang T.C."/>
            <person name="Huo Q.B."/>
            <person name="Li W."/>
            <person name="Chen H.Y."/>
            <person name="Chen S.E."/>
            <person name="Zhou L.G."/>
            <person name="Ni X.B."/>
            <person name="Tian J.H."/>
            <person name="Sheng Y."/>
            <person name="Liu T."/>
            <person name="Pan Y.S."/>
            <person name="Xia L.Y."/>
            <person name="Li J."/>
            <person name="Zhao F."/>
            <person name="Cao W.C."/>
        </authorList>
    </citation>
    <scope>NUCLEOTIDE SEQUENCE</scope>
    <source>
        <strain evidence="3">Rmic-2018</strain>
    </source>
</reference>
<dbReference type="Proteomes" id="UP000821866">
    <property type="component" value="Chromosome 1"/>
</dbReference>
<comment type="caution">
    <text evidence="3">The sequence shown here is derived from an EMBL/GenBank/DDBJ whole genome shotgun (WGS) entry which is preliminary data.</text>
</comment>
<keyword evidence="4" id="KW-1185">Reference proteome</keyword>
<feature type="compositionally biased region" description="Polar residues" evidence="1">
    <location>
        <begin position="197"/>
        <end position="206"/>
    </location>
</feature>
<gene>
    <name evidence="3" type="ORF">HPB51_005502</name>
</gene>
<feature type="transmembrane region" description="Helical" evidence="2">
    <location>
        <begin position="255"/>
        <end position="278"/>
    </location>
</feature>
<evidence type="ECO:0000256" key="2">
    <source>
        <dbReference type="SAM" id="Phobius"/>
    </source>
</evidence>
<accession>A0A9J6EZ39</accession>
<reference evidence="3" key="2">
    <citation type="submission" date="2021-09" db="EMBL/GenBank/DDBJ databases">
        <authorList>
            <person name="Jia N."/>
            <person name="Wang J."/>
            <person name="Shi W."/>
            <person name="Du L."/>
            <person name="Sun Y."/>
            <person name="Zhan W."/>
            <person name="Jiang J."/>
            <person name="Wang Q."/>
            <person name="Zhang B."/>
            <person name="Ji P."/>
            <person name="Sakyi L.B."/>
            <person name="Cui X."/>
            <person name="Yuan T."/>
            <person name="Jiang B."/>
            <person name="Yang W."/>
            <person name="Lam T.T.-Y."/>
            <person name="Chang Q."/>
            <person name="Ding S."/>
            <person name="Wang X."/>
            <person name="Zhu J."/>
            <person name="Ruan X."/>
            <person name="Zhao L."/>
            <person name="Wei J."/>
            <person name="Que T."/>
            <person name="Du C."/>
            <person name="Cheng J."/>
            <person name="Dai P."/>
            <person name="Han X."/>
            <person name="Huang E."/>
            <person name="Gao Y."/>
            <person name="Liu J."/>
            <person name="Shao H."/>
            <person name="Ye R."/>
            <person name="Li L."/>
            <person name="Wei W."/>
            <person name="Wang X."/>
            <person name="Wang C."/>
            <person name="Huo Q."/>
            <person name="Li W."/>
            <person name="Guo W."/>
            <person name="Chen H."/>
            <person name="Chen S."/>
            <person name="Zhou L."/>
            <person name="Zhou L."/>
            <person name="Ni X."/>
            <person name="Tian J."/>
            <person name="Zhou Y."/>
            <person name="Sheng Y."/>
            <person name="Liu T."/>
            <person name="Pan Y."/>
            <person name="Xia L."/>
            <person name="Li J."/>
            <person name="Zhao F."/>
            <person name="Cao W."/>
        </authorList>
    </citation>
    <scope>NUCLEOTIDE SEQUENCE</scope>
    <source>
        <strain evidence="3">Rmic-2018</strain>
        <tissue evidence="3">Larvae</tissue>
    </source>
</reference>
<feature type="compositionally biased region" description="Polar residues" evidence="1">
    <location>
        <begin position="112"/>
        <end position="134"/>
    </location>
</feature>
<name>A0A9J6EZ39_RHIMP</name>
<sequence length="337" mass="35546">MRFTLPVRVKRSSYSEDPVIPQQVKDKQVTHHVIPGAHIIHCRANRVRTHQAAGERCLRPHSTHPLNTARPAPSAAGPVCRSSLFRKHLSGSTGTVDALLRQRFVERRPKLRQSSAWPSQATSTAGPSQASSGDGSSCNTLATTTTTDGGCNDSDDGSSSGSSTGNGATTDYFTGSTNGGSGGDGSRNGSDTHRTTDGNVATASQSGAGGNHDGPNDGGNGVVPPGEPAPRRRVTFEDSVPIVYSFASHPFRRPCGLSVSALLLASLWVAAVLAMLLLHFLPASAEGTRSREWREGAMTAMGLSLVLLTFATSFYVVHSCLLQRRRAQYVEPNEASA</sequence>
<feature type="compositionally biased region" description="Gly residues" evidence="1">
    <location>
        <begin position="207"/>
        <end position="221"/>
    </location>
</feature>
<evidence type="ECO:0000313" key="3">
    <source>
        <dbReference type="EMBL" id="KAH8039256.1"/>
    </source>
</evidence>
<feature type="region of interest" description="Disordered" evidence="1">
    <location>
        <begin position="59"/>
        <end position="78"/>
    </location>
</feature>
<feature type="compositionally biased region" description="Gly residues" evidence="1">
    <location>
        <begin position="177"/>
        <end position="186"/>
    </location>
</feature>
<keyword evidence="2" id="KW-1133">Transmembrane helix</keyword>
<evidence type="ECO:0000313" key="4">
    <source>
        <dbReference type="Proteomes" id="UP000821866"/>
    </source>
</evidence>
<protein>
    <submittedName>
        <fullName evidence="3">Uncharacterized protein</fullName>
    </submittedName>
</protein>